<dbReference type="OrthoDB" id="156248at2157"/>
<dbReference type="PANTHER" id="PTHR35519">
    <property type="entry name" value="MEMBRANE PROTEINS"/>
    <property type="match status" value="1"/>
</dbReference>
<dbReference type="RefSeq" id="WP_162317065.1">
    <property type="nucleotide sequence ID" value="NZ_JAHQXF010000001.1"/>
</dbReference>
<feature type="compositionally biased region" description="Acidic residues" evidence="1">
    <location>
        <begin position="31"/>
        <end position="41"/>
    </location>
</feature>
<name>A0A8J8C372_9EURY</name>
<feature type="region of interest" description="Disordered" evidence="1">
    <location>
        <begin position="1"/>
        <end position="55"/>
    </location>
</feature>
<evidence type="ECO:0000313" key="2">
    <source>
        <dbReference type="EMBL" id="MBV0923982.1"/>
    </source>
</evidence>
<dbReference type="AlphaFoldDB" id="A0A8J8C372"/>
<comment type="caution">
    <text evidence="2">The sequence shown here is derived from an EMBL/GenBank/DDBJ whole genome shotgun (WGS) entry which is preliminary data.</text>
</comment>
<reference evidence="2 3" key="1">
    <citation type="submission" date="2021-06" db="EMBL/GenBank/DDBJ databases">
        <title>New haloarchaea isolates fom saline soil.</title>
        <authorList>
            <person name="Duran-Viseras A."/>
            <person name="Sanchez-Porro C.S."/>
            <person name="Ventosa A."/>
        </authorList>
    </citation>
    <scope>NUCLEOTIDE SEQUENCE [LARGE SCALE GENOMIC DNA]</scope>
    <source>
        <strain evidence="2 3">JCM 183640</strain>
    </source>
</reference>
<feature type="compositionally biased region" description="Polar residues" evidence="1">
    <location>
        <begin position="8"/>
        <end position="19"/>
    </location>
</feature>
<proteinExistence type="predicted"/>
<protein>
    <submittedName>
        <fullName evidence="2">DUF4112 domain-containing protein</fullName>
    </submittedName>
</protein>
<dbReference type="PANTHER" id="PTHR35519:SF2">
    <property type="entry name" value="PH DOMAIN PROTEIN"/>
    <property type="match status" value="1"/>
</dbReference>
<dbReference type="Proteomes" id="UP000766550">
    <property type="component" value="Unassembled WGS sequence"/>
</dbReference>
<dbReference type="InterPro" id="IPR025187">
    <property type="entry name" value="DUF4112"/>
</dbReference>
<keyword evidence="3" id="KW-1185">Reference proteome</keyword>
<evidence type="ECO:0000256" key="1">
    <source>
        <dbReference type="SAM" id="MobiDB-lite"/>
    </source>
</evidence>
<accession>A0A8J8C372</accession>
<organism evidence="2 3">
    <name type="scientific">Haloarcula limicola</name>
    <dbReference type="NCBI Taxonomy" id="1429915"/>
    <lineage>
        <taxon>Archaea</taxon>
        <taxon>Methanobacteriati</taxon>
        <taxon>Methanobacteriota</taxon>
        <taxon>Stenosarchaea group</taxon>
        <taxon>Halobacteria</taxon>
        <taxon>Halobacteriales</taxon>
        <taxon>Haloarculaceae</taxon>
        <taxon>Haloarcula</taxon>
    </lineage>
</organism>
<gene>
    <name evidence="2" type="ORF">KTS45_07170</name>
</gene>
<evidence type="ECO:0000313" key="3">
    <source>
        <dbReference type="Proteomes" id="UP000766550"/>
    </source>
</evidence>
<sequence length="167" mass="17537">MENEIDVSGTNADDGTGETNSEEAAGQEIPVETEADSEDASGDVTVETDGNGQATAREEAALQRVESVSNLLDDAIPVPGTDFRIGLDPILSVVPVAGDIIAGAFSLYPIVEAVRLDVPRNTLAKMLLLVAVDIAGGSVPVLGTVFDAFWKANEWNHGILEDHVHQS</sequence>
<dbReference type="EMBL" id="JAHQXF010000001">
    <property type="protein sequence ID" value="MBV0923982.1"/>
    <property type="molecule type" value="Genomic_DNA"/>
</dbReference>
<dbReference type="Pfam" id="PF13430">
    <property type="entry name" value="DUF4112"/>
    <property type="match status" value="1"/>
</dbReference>